<sequence length="366" mass="40367">MTFDSFILKGSVLSTKLNSKVSYSISNPSESTLCKNYQVCMTSSDLKDATTISKKKPITFYLGLDGLDTTISVDMTLYDNSVKKIEKLSETKLGIYGVFFDNYQVKVKYEYFVNDILVTKIVDATYVSEDYVTADMVLNDLTNIGFISVQVSSDNGEVYSPKTLNAYVMFTPAEFGTNTQNSTTTTTASTTVIQEEEKSMSGVLTFLSSALSETASPTEETVDPKTGSVVTPDVKPVFIPMISKKTGEITIKVSVGFVNNGTKDKCTTNPNQVVKSVIPTSRKFTLLEKRVSIEFAVAKPDTEEATLMEMLINDQTNAGYFSSSISIRNGEKFFNSEVNLGTSFETKNISTRCDFKEGENMKLDMK</sequence>
<dbReference type="VEuPathDB" id="AmoebaDB:NAEGRDRAFT_77079"/>
<feature type="non-terminal residue" evidence="1">
    <location>
        <position position="366"/>
    </location>
</feature>
<keyword evidence="2" id="KW-1185">Reference proteome</keyword>
<dbReference type="AlphaFoldDB" id="D2W6N5"/>
<organism evidence="2">
    <name type="scientific">Naegleria gruberi</name>
    <name type="common">Amoeba</name>
    <dbReference type="NCBI Taxonomy" id="5762"/>
    <lineage>
        <taxon>Eukaryota</taxon>
        <taxon>Discoba</taxon>
        <taxon>Heterolobosea</taxon>
        <taxon>Tetramitia</taxon>
        <taxon>Eutetramitia</taxon>
        <taxon>Vahlkampfiidae</taxon>
        <taxon>Naegleria</taxon>
    </lineage>
</organism>
<dbReference type="Proteomes" id="UP000006671">
    <property type="component" value="Unassembled WGS sequence"/>
</dbReference>
<dbReference type="RefSeq" id="XP_002668011.1">
    <property type="nucleotide sequence ID" value="XM_002667965.1"/>
</dbReference>
<evidence type="ECO:0000313" key="2">
    <source>
        <dbReference type="Proteomes" id="UP000006671"/>
    </source>
</evidence>
<protein>
    <submittedName>
        <fullName evidence="1">Predicted protein</fullName>
    </submittedName>
</protein>
<evidence type="ECO:0000313" key="1">
    <source>
        <dbReference type="EMBL" id="EFC35267.1"/>
    </source>
</evidence>
<dbReference type="InParanoid" id="D2W6N5"/>
<gene>
    <name evidence="1" type="ORF">NAEGRDRAFT_77079</name>
</gene>
<proteinExistence type="predicted"/>
<accession>D2W6N5</accession>
<dbReference type="GeneID" id="8860148"/>
<name>D2W6N5_NAEGR</name>
<dbReference type="EMBL" id="GG739460">
    <property type="protein sequence ID" value="EFC35267.1"/>
    <property type="molecule type" value="Genomic_DNA"/>
</dbReference>
<dbReference type="KEGG" id="ngr:NAEGRDRAFT_77079"/>
<reference evidence="1 2" key="1">
    <citation type="journal article" date="2010" name="Cell">
        <title>The genome of Naegleria gruberi illuminates early eukaryotic versatility.</title>
        <authorList>
            <person name="Fritz-Laylin L.K."/>
            <person name="Prochnik S.E."/>
            <person name="Ginger M.L."/>
            <person name="Dacks J.B."/>
            <person name="Carpenter M.L."/>
            <person name="Field M.C."/>
            <person name="Kuo A."/>
            <person name="Paredez A."/>
            <person name="Chapman J."/>
            <person name="Pham J."/>
            <person name="Shu S."/>
            <person name="Neupane R."/>
            <person name="Cipriano M."/>
            <person name="Mancuso J."/>
            <person name="Tu H."/>
            <person name="Salamov A."/>
            <person name="Lindquist E."/>
            <person name="Shapiro H."/>
            <person name="Lucas S."/>
            <person name="Grigoriev I.V."/>
            <person name="Cande W.Z."/>
            <person name="Fulton C."/>
            <person name="Rokhsar D.S."/>
            <person name="Dawson S.C."/>
        </authorList>
    </citation>
    <scope>NUCLEOTIDE SEQUENCE [LARGE SCALE GENOMIC DNA]</scope>
    <source>
        <strain evidence="1 2">NEG-M</strain>
    </source>
</reference>